<dbReference type="Gene3D" id="3.40.50.300">
    <property type="entry name" value="P-loop containing nucleotide triphosphate hydrolases"/>
    <property type="match status" value="1"/>
</dbReference>
<dbReference type="PANTHER" id="PTHR43572:SF14">
    <property type="entry name" value="OS02G0788600 PROTEIN"/>
    <property type="match status" value="1"/>
</dbReference>
<gene>
    <name evidence="5" type="ORF">CB5_LOCUS8785</name>
</gene>
<evidence type="ECO:0000313" key="5">
    <source>
        <dbReference type="EMBL" id="CAD1825574.1"/>
    </source>
</evidence>
<dbReference type="InterPro" id="IPR036628">
    <property type="entry name" value="Clp_N_dom_sf"/>
</dbReference>
<dbReference type="InterPro" id="IPR051650">
    <property type="entry name" value="SL_signaling_regulator"/>
</dbReference>
<dbReference type="SUPFAM" id="SSF52540">
    <property type="entry name" value="P-loop containing nucleoside triphosphate hydrolases"/>
    <property type="match status" value="1"/>
</dbReference>
<dbReference type="Pfam" id="PF23569">
    <property type="entry name" value="NBD_SMAX1"/>
    <property type="match status" value="1"/>
</dbReference>
<evidence type="ECO:0000256" key="3">
    <source>
        <dbReference type="PROSITE-ProRule" id="PRU01251"/>
    </source>
</evidence>
<comment type="similarity">
    <text evidence="1">Belongs to the ClpA/ClpB family.</text>
</comment>
<dbReference type="InterPro" id="IPR027417">
    <property type="entry name" value="P-loop_NTPase"/>
</dbReference>
<dbReference type="EMBL" id="LR862145">
    <property type="protein sequence ID" value="CAD1825574.1"/>
    <property type="molecule type" value="Genomic_DNA"/>
</dbReference>
<keyword evidence="2 3" id="KW-0677">Repeat</keyword>
<reference evidence="5" key="1">
    <citation type="submission" date="2020-07" db="EMBL/GenBank/DDBJ databases">
        <authorList>
            <person name="Lin J."/>
        </authorList>
    </citation>
    <scope>NUCLEOTIDE SEQUENCE</scope>
</reference>
<dbReference type="Pfam" id="PF26587">
    <property type="entry name" value="AAA_lid_SMAX1"/>
    <property type="match status" value="1"/>
</dbReference>
<dbReference type="InterPro" id="IPR058680">
    <property type="entry name" value="NBD_SMAX1-like"/>
</dbReference>
<name>A0A6V7P4K4_ANACO</name>
<proteinExistence type="inferred from homology"/>
<feature type="domain" description="Clp R" evidence="4">
    <location>
        <begin position="8"/>
        <end position="159"/>
    </location>
</feature>
<evidence type="ECO:0000256" key="1">
    <source>
        <dbReference type="ARBA" id="ARBA00008675"/>
    </source>
</evidence>
<sequence>MVASAAVPQSLSPEAAAAVEASASDAARRRHPHTTPLHVAAALLSLPSALLRRACSLSLSHHLPHPLHCRALDLCFSVALDRIPSSSTNPNPNPNPNPPLSNALAAALKRAHAHAHHGRVELAHLALAVLDDPSVSRVMREASFSSPAIKATLHLLSLPHSPPSPPSPSPDAAKVLQVLRRPRKRNPILVGDSGTGPVAKEALLSLRTFARVVPLPLPLPLPLPSSPHPDLTWARHLGALIEARVREGEGRGRGGTGGVVVDLGDLTWLVGMPRGPAASAAVAEVAAVLRRLRGGGGGAGEGGGHVWLLGTATCATYLRCQVYHPTMEADWDLQALPIAPPPPTLHNHRADSSVDILASPESTSETLCPACARSYEHELSELFAEQSDPEHVPQPNPDIMPKWLHVAVSSPADHLQRKQKSEELRDRWRETCERLHRFARTSVSSVKTDLVLGPSETDGVFERCGGISPESDSLKRLYKGLAAKVEWQRESASAVAAAVIRTMSGNCKPRGLRPKADTWLLFTGPDEVGKSRMACALSELVFGGPPISIRIGYARTDDGDGKSDVNLRGKMPIDRVADALRRNPFCVVVLEDVDHADAAAKGVIKRAIETGRLADSHGREVGLGSAVFVLMSNCSSGDLKGSGVEEKILESAHSSWHLELSLVEETRTGKRRPEWLSEEGDRIVKPRKGSEGISLDLNLVIGVNADDDGGGREGSRSSSDLTVDHEHEYGRLAINNCSTSSNAADFIDAVDDAVAFKPVDFGPLRRRISDTITEKFTAITGNACSLQVDTDALDPLVGTIWLTGGATTDMFDEWSDRVLVPAIQKLKNNSKLEDGSTVRLSSVKGRGCGRRRIDDGDLLPSSVRIAGV</sequence>
<dbReference type="InterPro" id="IPR004176">
    <property type="entry name" value="Clp_R_N"/>
</dbReference>
<evidence type="ECO:0000256" key="2">
    <source>
        <dbReference type="ARBA" id="ARBA00022737"/>
    </source>
</evidence>
<evidence type="ECO:0000259" key="4">
    <source>
        <dbReference type="PROSITE" id="PS51903"/>
    </source>
</evidence>
<dbReference type="SUPFAM" id="SSF81923">
    <property type="entry name" value="Double Clp-N motif"/>
    <property type="match status" value="1"/>
</dbReference>
<dbReference type="PANTHER" id="PTHR43572">
    <property type="entry name" value="CHAPERONE PROTEIN CLPD, CHLOROPLASTIC"/>
    <property type="match status" value="1"/>
</dbReference>
<dbReference type="PROSITE" id="PS51903">
    <property type="entry name" value="CLP_R"/>
    <property type="match status" value="1"/>
</dbReference>
<dbReference type="AlphaFoldDB" id="A0A6V7P4K4"/>
<organism evidence="5">
    <name type="scientific">Ananas comosus var. bracteatus</name>
    <name type="common">red pineapple</name>
    <dbReference type="NCBI Taxonomy" id="296719"/>
    <lineage>
        <taxon>Eukaryota</taxon>
        <taxon>Viridiplantae</taxon>
        <taxon>Streptophyta</taxon>
        <taxon>Embryophyta</taxon>
        <taxon>Tracheophyta</taxon>
        <taxon>Spermatophyta</taxon>
        <taxon>Magnoliopsida</taxon>
        <taxon>Liliopsida</taxon>
        <taxon>Poales</taxon>
        <taxon>Bromeliaceae</taxon>
        <taxon>Bromelioideae</taxon>
        <taxon>Ananas</taxon>
    </lineage>
</organism>
<accession>A0A6V7P4K4</accession>
<dbReference type="InterPro" id="IPR058954">
    <property type="entry name" value="AAA_lid_SMAX1"/>
</dbReference>
<protein>
    <recommendedName>
        <fullName evidence="4">Clp R domain-containing protein</fullName>
    </recommendedName>
</protein>
<dbReference type="Gene3D" id="1.10.1780.10">
    <property type="entry name" value="Clp, N-terminal domain"/>
    <property type="match status" value="1"/>
</dbReference>